<evidence type="ECO:0008006" key="5">
    <source>
        <dbReference type="Google" id="ProtNLM"/>
    </source>
</evidence>
<name>A0ABW5XPC1_9SPHI</name>
<gene>
    <name evidence="3" type="ORF">ACFSYC_09045</name>
</gene>
<protein>
    <recommendedName>
        <fullName evidence="5">Adhesin domain-containing protein</fullName>
    </recommendedName>
</protein>
<evidence type="ECO:0000256" key="2">
    <source>
        <dbReference type="SAM" id="SignalP"/>
    </source>
</evidence>
<feature type="signal peptide" evidence="2">
    <location>
        <begin position="1"/>
        <end position="24"/>
    </location>
</feature>
<reference evidence="4" key="1">
    <citation type="journal article" date="2019" name="Int. J. Syst. Evol. Microbiol.">
        <title>The Global Catalogue of Microorganisms (GCM) 10K type strain sequencing project: providing services to taxonomists for standard genome sequencing and annotation.</title>
        <authorList>
            <consortium name="The Broad Institute Genomics Platform"/>
            <consortium name="The Broad Institute Genome Sequencing Center for Infectious Disease"/>
            <person name="Wu L."/>
            <person name="Ma J."/>
        </authorList>
    </citation>
    <scope>NUCLEOTIDE SEQUENCE [LARGE SCALE GENOMIC DNA]</scope>
    <source>
        <strain evidence="4">KCTC 52232</strain>
    </source>
</reference>
<accession>A0ABW5XPC1</accession>
<comment type="caution">
    <text evidence="3">The sequence shown here is derived from an EMBL/GenBank/DDBJ whole genome shotgun (WGS) entry which is preliminary data.</text>
</comment>
<dbReference type="RefSeq" id="WP_377126027.1">
    <property type="nucleotide sequence ID" value="NZ_JBHUON010000009.1"/>
</dbReference>
<feature type="region of interest" description="Disordered" evidence="1">
    <location>
        <begin position="402"/>
        <end position="427"/>
    </location>
</feature>
<keyword evidence="2" id="KW-0732">Signal</keyword>
<organism evidence="3 4">
    <name type="scientific">Mucilaginibacter antarcticus</name>
    <dbReference type="NCBI Taxonomy" id="1855725"/>
    <lineage>
        <taxon>Bacteria</taxon>
        <taxon>Pseudomonadati</taxon>
        <taxon>Bacteroidota</taxon>
        <taxon>Sphingobacteriia</taxon>
        <taxon>Sphingobacteriales</taxon>
        <taxon>Sphingobacteriaceae</taxon>
        <taxon>Mucilaginibacter</taxon>
    </lineage>
</organism>
<keyword evidence="4" id="KW-1185">Reference proteome</keyword>
<evidence type="ECO:0000313" key="3">
    <source>
        <dbReference type="EMBL" id="MFD2864831.1"/>
    </source>
</evidence>
<dbReference type="Proteomes" id="UP001597601">
    <property type="component" value="Unassembled WGS sequence"/>
</dbReference>
<proteinExistence type="predicted"/>
<evidence type="ECO:0000313" key="4">
    <source>
        <dbReference type="Proteomes" id="UP001597601"/>
    </source>
</evidence>
<dbReference type="EMBL" id="JBHUON010000009">
    <property type="protein sequence ID" value="MFD2864831.1"/>
    <property type="molecule type" value="Genomic_DNA"/>
</dbReference>
<sequence length="448" mass="49237">MKLKLYKTVLIAIISFVANGIAVAQTAPATPTAPTAAVAPVITPFEETVVYTRSSQDSTYTSKMRKLQNQMRALSKEISELAREQSRKATAVATEKVAAFKKVQVLRFQSDFDHNQTRVFSNQRFNFNNDTNLQKQVADGYVKERSKTFTKSYPVDAKDKLQIDNRYGKIVVNTWARNEVKVDVDIKAYSLETDDAQKLLDQTSVLARKDANGVNFSTNIDQGSNSWWGSSSNNGKITKLRKVVINYTVYMPAKNPLTITNKYGLVSLPDLSGKLIINNSYGGLVAKDLTNTDNNIVVRYGDANITSLKGSNIDVAYGSLALESADKLTAKISYSTAKIGKLNTSGDINLRYGNGLAINELGRQLKTLNINSSYAPVKVSSTADIDADFDVTVHYGEFMPNSTTKITNQTPDKERGSNNTKTYKGQIGKGSNAKTIVITSRYGGVKFD</sequence>
<evidence type="ECO:0000256" key="1">
    <source>
        <dbReference type="SAM" id="MobiDB-lite"/>
    </source>
</evidence>
<feature type="chain" id="PRO_5047148694" description="Adhesin domain-containing protein" evidence="2">
    <location>
        <begin position="25"/>
        <end position="448"/>
    </location>
</feature>